<evidence type="ECO:0000313" key="3">
    <source>
        <dbReference type="EMBL" id="MBB3111780.1"/>
    </source>
</evidence>
<dbReference type="AlphaFoldDB" id="A0A7W5AZQ9"/>
<dbReference type="EMBL" id="JACHXK010000009">
    <property type="protein sequence ID" value="MBB3111780.1"/>
    <property type="molecule type" value="Genomic_DNA"/>
</dbReference>
<evidence type="ECO:0008006" key="5">
    <source>
        <dbReference type="Google" id="ProtNLM"/>
    </source>
</evidence>
<dbReference type="InterPro" id="IPR009492">
    <property type="entry name" value="TniQ"/>
</dbReference>
<evidence type="ECO:0000313" key="4">
    <source>
        <dbReference type="Proteomes" id="UP000570361"/>
    </source>
</evidence>
<evidence type="ECO:0000259" key="1">
    <source>
        <dbReference type="Pfam" id="PF06527"/>
    </source>
</evidence>
<comment type="caution">
    <text evidence="3">The sequence shown here is derived from an EMBL/GenBank/DDBJ whole genome shotgun (WGS) entry which is preliminary data.</text>
</comment>
<sequence>MNEWCALPTPYPDELLYSVTTRYHLRSNNTSAKWTLKEVFGTDNVIPTIDLPSHLGEFAKRCMVQGKSTDHWIEKHTLFPFYAPFLPEARTQRLRKLMKSSDGSGIHALVGITASTLETNRHLHFCPSCFDEDINQYGEPYWHRVHQLSGCLVCPKHRKVLEQITYPLSERHGLTVLPIKRVMFHSVPVITGLPDKVFCRLSDIACDLQSLLHLAEVPVLYDSKPILLPRLAELGYVTAGQRIRQHQLQEQFTCYYGHEILKMLDSLPDRNDWSWLTFATRAARRAIHPLRQLLLFRFLYGSFQEFMSHWGNTYAPFGKGPWPCLNRTVDHYRKSVIKSCSITRCTDTGRPVGTFRCECGFAYSRRGPDRSEEDRLYRGRIKSYGSIWASKLQEYLSQGLSFRKIAALLDVDTNTIIKYSKTEIHDRIEPAIPKKEIKSRLDSRVRTSSKPRVDWEKRDIELSWQVEEVCKGMNSDDASKPIRITRAAIGKRIGRLSLLEKYKRKLPITMSILEQYLESVSQFQIRRVRWAAERLSGEWPIRRWKLIRKAGLRPGYSKEVSEEIDRCLSRNTINYQHASTEVIQTWLH</sequence>
<evidence type="ECO:0000259" key="2">
    <source>
        <dbReference type="Pfam" id="PF15978"/>
    </source>
</evidence>
<dbReference type="Proteomes" id="UP000570361">
    <property type="component" value="Unassembled WGS sequence"/>
</dbReference>
<organism evidence="3 4">
    <name type="scientific">Paenibacillus phyllosphaerae</name>
    <dbReference type="NCBI Taxonomy" id="274593"/>
    <lineage>
        <taxon>Bacteria</taxon>
        <taxon>Bacillati</taxon>
        <taxon>Bacillota</taxon>
        <taxon>Bacilli</taxon>
        <taxon>Bacillales</taxon>
        <taxon>Paenibacillaceae</taxon>
        <taxon>Paenibacillus</taxon>
    </lineage>
</organism>
<protein>
    <recommendedName>
        <fullName evidence="5">Transposon Tn7 transposition protein TnsD C-termianl domain-containing protein</fullName>
    </recommendedName>
</protein>
<name>A0A7W5AZQ9_9BACL</name>
<proteinExistence type="predicted"/>
<dbReference type="Pfam" id="PF06527">
    <property type="entry name" value="TniQ"/>
    <property type="match status" value="1"/>
</dbReference>
<gene>
    <name evidence="3" type="ORF">FHS18_003848</name>
</gene>
<accession>A0A7W5AZQ9</accession>
<keyword evidence="4" id="KW-1185">Reference proteome</keyword>
<dbReference type="RefSeq" id="WP_183601647.1">
    <property type="nucleotide sequence ID" value="NZ_JACHXK010000009.1"/>
</dbReference>
<feature type="domain" description="Transposon Tn7 transposition protein TnsD C-terminal" evidence="2">
    <location>
        <begin position="446"/>
        <end position="513"/>
    </location>
</feature>
<dbReference type="Pfam" id="PF15978">
    <property type="entry name" value="TnsD"/>
    <property type="match status" value="2"/>
</dbReference>
<reference evidence="3 4" key="1">
    <citation type="submission" date="2020-08" db="EMBL/GenBank/DDBJ databases">
        <title>Genomic Encyclopedia of Type Strains, Phase III (KMG-III): the genomes of soil and plant-associated and newly described type strains.</title>
        <authorList>
            <person name="Whitman W."/>
        </authorList>
    </citation>
    <scope>NUCLEOTIDE SEQUENCE [LARGE SCALE GENOMIC DNA]</scope>
    <source>
        <strain evidence="3 4">CECT 5862</strain>
    </source>
</reference>
<feature type="domain" description="Transposon Tn7 transposition protein TnsD C-terminal" evidence="2">
    <location>
        <begin position="230"/>
        <end position="427"/>
    </location>
</feature>
<dbReference type="InterPro" id="IPR032750">
    <property type="entry name" value="TnsD_C"/>
</dbReference>
<feature type="domain" description="TniQ" evidence="1">
    <location>
        <begin position="8"/>
        <end position="159"/>
    </location>
</feature>